<dbReference type="RefSeq" id="WP_224191560.1">
    <property type="nucleotide sequence ID" value="NZ_JAIRAU010000008.1"/>
</dbReference>
<keyword evidence="1" id="KW-0472">Membrane</keyword>
<reference evidence="2" key="1">
    <citation type="submission" date="2021-08" db="EMBL/GenBank/DDBJ databases">
        <authorList>
            <person name="Stevens D.C."/>
        </authorList>
    </citation>
    <scope>NUCLEOTIDE SEQUENCE</scope>
    <source>
        <strain evidence="2">DSM 53165</strain>
    </source>
</reference>
<keyword evidence="1" id="KW-1133">Transmembrane helix</keyword>
<sequence length="134" mass="14139">MRNVFAVVLGVAVAVFAIMIVELVGHAMYPPPANLRLDDPKAIRDYVENAPFLALAFVPVAWAAGAFCGGAVAALIAAGRRTQRFGLIVGAVLLVAGAMNLWVIPHPAWLVLATPFACLIPGWFGGAIGARREY</sequence>
<keyword evidence="3" id="KW-1185">Reference proteome</keyword>
<organism evidence="2 3">
    <name type="scientific">Nannocystis pusilla</name>
    <dbReference type="NCBI Taxonomy" id="889268"/>
    <lineage>
        <taxon>Bacteria</taxon>
        <taxon>Pseudomonadati</taxon>
        <taxon>Myxococcota</taxon>
        <taxon>Polyangia</taxon>
        <taxon>Nannocystales</taxon>
        <taxon>Nannocystaceae</taxon>
        <taxon>Nannocystis</taxon>
    </lineage>
</organism>
<feature type="transmembrane region" description="Helical" evidence="1">
    <location>
        <begin position="7"/>
        <end position="29"/>
    </location>
</feature>
<evidence type="ECO:0000313" key="3">
    <source>
        <dbReference type="Proteomes" id="UP001139031"/>
    </source>
</evidence>
<feature type="transmembrane region" description="Helical" evidence="1">
    <location>
        <begin position="109"/>
        <end position="130"/>
    </location>
</feature>
<name>A0ABS7TNN3_9BACT</name>
<keyword evidence="1" id="KW-0812">Transmembrane</keyword>
<proteinExistence type="predicted"/>
<gene>
    <name evidence="2" type="ORF">K7C98_11065</name>
</gene>
<evidence type="ECO:0000313" key="2">
    <source>
        <dbReference type="EMBL" id="MBZ5709795.1"/>
    </source>
</evidence>
<accession>A0ABS7TNN3</accession>
<protein>
    <submittedName>
        <fullName evidence="2">Uncharacterized protein</fullName>
    </submittedName>
</protein>
<dbReference type="EMBL" id="JAIRAU010000008">
    <property type="protein sequence ID" value="MBZ5709795.1"/>
    <property type="molecule type" value="Genomic_DNA"/>
</dbReference>
<comment type="caution">
    <text evidence="2">The sequence shown here is derived from an EMBL/GenBank/DDBJ whole genome shotgun (WGS) entry which is preliminary data.</text>
</comment>
<feature type="transmembrane region" description="Helical" evidence="1">
    <location>
        <begin position="85"/>
        <end position="103"/>
    </location>
</feature>
<feature type="transmembrane region" description="Helical" evidence="1">
    <location>
        <begin position="49"/>
        <end position="78"/>
    </location>
</feature>
<dbReference type="Proteomes" id="UP001139031">
    <property type="component" value="Unassembled WGS sequence"/>
</dbReference>
<evidence type="ECO:0000256" key="1">
    <source>
        <dbReference type="SAM" id="Phobius"/>
    </source>
</evidence>